<organism evidence="2 3">
    <name type="scientific">Triparma verrucosa</name>
    <dbReference type="NCBI Taxonomy" id="1606542"/>
    <lineage>
        <taxon>Eukaryota</taxon>
        <taxon>Sar</taxon>
        <taxon>Stramenopiles</taxon>
        <taxon>Ochrophyta</taxon>
        <taxon>Bolidophyceae</taxon>
        <taxon>Parmales</taxon>
        <taxon>Triparmaceae</taxon>
        <taxon>Triparma</taxon>
    </lineage>
</organism>
<dbReference type="NCBIfam" id="TIGR02167">
    <property type="entry name" value="Liste_lipo_26"/>
    <property type="match status" value="4"/>
</dbReference>
<comment type="caution">
    <text evidence="2">The sequence shown here is derived from an EMBL/GenBank/DDBJ whole genome shotgun (WGS) entry which is preliminary data.</text>
</comment>
<dbReference type="SUPFAM" id="SSF141571">
    <property type="entry name" value="Pentapeptide repeat-like"/>
    <property type="match status" value="1"/>
</dbReference>
<evidence type="ECO:0000313" key="3">
    <source>
        <dbReference type="Proteomes" id="UP001165160"/>
    </source>
</evidence>
<dbReference type="InterPro" id="IPR005046">
    <property type="entry name" value="DUF285"/>
</dbReference>
<dbReference type="AlphaFoldDB" id="A0A9W7BB32"/>
<dbReference type="Pfam" id="PF03382">
    <property type="entry name" value="DUF285"/>
    <property type="match status" value="2"/>
</dbReference>
<accession>A0A9W7BB32</accession>
<feature type="transmembrane region" description="Helical" evidence="1">
    <location>
        <begin position="360"/>
        <end position="384"/>
    </location>
</feature>
<evidence type="ECO:0000313" key="2">
    <source>
        <dbReference type="EMBL" id="GMH87584.1"/>
    </source>
</evidence>
<dbReference type="InterPro" id="IPR011889">
    <property type="entry name" value="Liste_lipo_26"/>
</dbReference>
<dbReference type="Gene3D" id="2.160.20.80">
    <property type="entry name" value="E3 ubiquitin-protein ligase SopA"/>
    <property type="match status" value="1"/>
</dbReference>
<name>A0A9W7BB32_9STRA</name>
<evidence type="ECO:0000256" key="1">
    <source>
        <dbReference type="SAM" id="Phobius"/>
    </source>
</evidence>
<keyword evidence="3" id="KW-1185">Reference proteome</keyword>
<sequence length="400" mass="45072">MKRKLRPSNSFKRHNLRPLAQRARFLPDDVCGCIVSFLDMRIDFDYNHNDPDRYPHDWYPPQIEDGEMFTASQISKGFWIHAVRRRNAVVEQDKLNKDLRTKVQRWCADQYDAEMRFGHISSWDVSGITRMDYLFSLTEREREEDEGEHGFYDEELDDIVLYTSLFEDNILGWDVSNVTSMKQMFGGASAFNGDLSSWNVSNVTSMEGMFASAFNGDLSSWDVSNVTTMGSMFEAASAFNGDLSSWNVSNVTTMQQMFSLAASFDGDLSTWDVSNVRSMSWMFSGASSFSSNISSWNVENVTSMRAMFRSASLFNSDLSRWNIKSVLDIKMMFQDADAFEKTTIENWDVSHIIQDGHLDVIINAGAAGAVGLAGIIVASAFGLLGGIDEIIAKISYDLAN</sequence>
<keyword evidence="1" id="KW-1133">Transmembrane helix</keyword>
<dbReference type="EMBL" id="BRXX01000074">
    <property type="protein sequence ID" value="GMH87584.1"/>
    <property type="molecule type" value="Genomic_DNA"/>
</dbReference>
<evidence type="ECO:0008006" key="4">
    <source>
        <dbReference type="Google" id="ProtNLM"/>
    </source>
</evidence>
<proteinExistence type="predicted"/>
<dbReference type="Proteomes" id="UP001165160">
    <property type="component" value="Unassembled WGS sequence"/>
</dbReference>
<protein>
    <recommendedName>
        <fullName evidence="4">BspA family leucine-rich repeat surface protein</fullName>
    </recommendedName>
</protein>
<gene>
    <name evidence="2" type="ORF">TrVE_jg2619</name>
</gene>
<keyword evidence="1" id="KW-0472">Membrane</keyword>
<reference evidence="3" key="1">
    <citation type="journal article" date="2023" name="Commun. Biol.">
        <title>Genome analysis of Parmales, the sister group of diatoms, reveals the evolutionary specialization of diatoms from phago-mixotrophs to photoautotrophs.</title>
        <authorList>
            <person name="Ban H."/>
            <person name="Sato S."/>
            <person name="Yoshikawa S."/>
            <person name="Yamada K."/>
            <person name="Nakamura Y."/>
            <person name="Ichinomiya M."/>
            <person name="Sato N."/>
            <person name="Blanc-Mathieu R."/>
            <person name="Endo H."/>
            <person name="Kuwata A."/>
            <person name="Ogata H."/>
        </authorList>
    </citation>
    <scope>NUCLEOTIDE SEQUENCE [LARGE SCALE GENOMIC DNA]</scope>
    <source>
        <strain evidence="3">NIES 3699</strain>
    </source>
</reference>
<keyword evidence="1" id="KW-0812">Transmembrane</keyword>